<gene>
    <name evidence="2" type="ORF">SAMN05216290_0762</name>
</gene>
<dbReference type="AlphaFoldDB" id="A0A1I0MWC4"/>
<evidence type="ECO:0000313" key="3">
    <source>
        <dbReference type="Proteomes" id="UP000199437"/>
    </source>
</evidence>
<keyword evidence="1" id="KW-1133">Transmembrane helix</keyword>
<evidence type="ECO:0000256" key="1">
    <source>
        <dbReference type="SAM" id="Phobius"/>
    </source>
</evidence>
<keyword evidence="1" id="KW-0812">Transmembrane</keyword>
<sequence>MYETVFDIGNPSTSVIIGNFLIYTLQTVVLVACCAISVILFKRNRMVSLGLFVIVGLTIFMSIAYLQKKAFFKTQLENNNLQTVEGRIEKFEYSGKIAHFQVSNTSFKVSGYGLVTPEYRGRNTLERLSRDNAYVRIKHYRGAILILEKKSHLTGN</sequence>
<feature type="transmembrane region" description="Helical" evidence="1">
    <location>
        <begin position="20"/>
        <end position="41"/>
    </location>
</feature>
<evidence type="ECO:0000313" key="2">
    <source>
        <dbReference type="EMBL" id="SEV93186.1"/>
    </source>
</evidence>
<dbReference type="EMBL" id="FOIR01000001">
    <property type="protein sequence ID" value="SEV93186.1"/>
    <property type="molecule type" value="Genomic_DNA"/>
</dbReference>
<feature type="transmembrane region" description="Helical" evidence="1">
    <location>
        <begin position="48"/>
        <end position="66"/>
    </location>
</feature>
<keyword evidence="3" id="KW-1185">Reference proteome</keyword>
<organism evidence="2 3">
    <name type="scientific">Roseivirga pacifica</name>
    <dbReference type="NCBI Taxonomy" id="1267423"/>
    <lineage>
        <taxon>Bacteria</taxon>
        <taxon>Pseudomonadati</taxon>
        <taxon>Bacteroidota</taxon>
        <taxon>Cytophagia</taxon>
        <taxon>Cytophagales</taxon>
        <taxon>Roseivirgaceae</taxon>
        <taxon>Roseivirga</taxon>
    </lineage>
</organism>
<keyword evidence="1" id="KW-0472">Membrane</keyword>
<proteinExistence type="predicted"/>
<dbReference type="STRING" id="1267423.SAMN05216290_0762"/>
<name>A0A1I0MWC4_9BACT</name>
<protein>
    <submittedName>
        <fullName evidence="2">Uncharacterized protein</fullName>
    </submittedName>
</protein>
<accession>A0A1I0MWC4</accession>
<dbReference type="Proteomes" id="UP000199437">
    <property type="component" value="Unassembled WGS sequence"/>
</dbReference>
<reference evidence="3" key="1">
    <citation type="submission" date="2016-10" db="EMBL/GenBank/DDBJ databases">
        <authorList>
            <person name="Varghese N."/>
            <person name="Submissions S."/>
        </authorList>
    </citation>
    <scope>NUCLEOTIDE SEQUENCE [LARGE SCALE GENOMIC DNA]</scope>
    <source>
        <strain evidence="3">CGMCC 1.12402</strain>
    </source>
</reference>